<dbReference type="PATRIC" id="fig|33050.5.peg.212"/>
<dbReference type="KEGG" id="smag:AN936_01015"/>
<evidence type="ECO:0000313" key="2">
    <source>
        <dbReference type="Proteomes" id="UP000058074"/>
    </source>
</evidence>
<dbReference type="Gene3D" id="1.10.3230.30">
    <property type="entry name" value="Phage gp6-like head-tail connector protein"/>
    <property type="match status" value="1"/>
</dbReference>
<accession>A0A0N9UT16</accession>
<name>A0A0N9UT16_SPHMC</name>
<dbReference type="OrthoDB" id="8478788at2"/>
<organism evidence="1 2">
    <name type="scientific">Sphingopyxis macrogoltabida</name>
    <name type="common">Sphingomonas macrogoltabidus</name>
    <dbReference type="NCBI Taxonomy" id="33050"/>
    <lineage>
        <taxon>Bacteria</taxon>
        <taxon>Pseudomonadati</taxon>
        <taxon>Pseudomonadota</taxon>
        <taxon>Alphaproteobacteria</taxon>
        <taxon>Sphingomonadales</taxon>
        <taxon>Sphingomonadaceae</taxon>
        <taxon>Sphingopyxis</taxon>
    </lineage>
</organism>
<protein>
    <recommendedName>
        <fullName evidence="3">Phage gp6-like head-tail connector protein</fullName>
    </recommendedName>
</protein>
<gene>
    <name evidence="1" type="ORF">AN936_01015</name>
</gene>
<proteinExistence type="predicted"/>
<dbReference type="NCBIfam" id="TIGR02215">
    <property type="entry name" value="phage_chp_gp8"/>
    <property type="match status" value="1"/>
</dbReference>
<dbReference type="InterPro" id="IPR011738">
    <property type="entry name" value="Phage_CHP"/>
</dbReference>
<dbReference type="AlphaFoldDB" id="A0A0N9UT16"/>
<evidence type="ECO:0008006" key="3">
    <source>
        <dbReference type="Google" id="ProtNLM"/>
    </source>
</evidence>
<dbReference type="RefSeq" id="WP_054586514.1">
    <property type="nucleotide sequence ID" value="NZ_CP012700.1"/>
</dbReference>
<dbReference type="CDD" id="cd08054">
    <property type="entry name" value="gp6"/>
    <property type="match status" value="1"/>
</dbReference>
<dbReference type="Proteomes" id="UP000058074">
    <property type="component" value="Chromosome"/>
</dbReference>
<evidence type="ECO:0000313" key="1">
    <source>
        <dbReference type="EMBL" id="ALH79002.1"/>
    </source>
</evidence>
<dbReference type="EMBL" id="CP012700">
    <property type="protein sequence ID" value="ALH79002.1"/>
    <property type="molecule type" value="Genomic_DNA"/>
</dbReference>
<reference evidence="1 2" key="1">
    <citation type="journal article" date="2015" name="Genome Announc.">
        <title>Complete Genome Sequence of Polypropylene Glycol- and Polyethylene Glycol-Degrading Sphingopyxis macrogoltabida Strain EY-1.</title>
        <authorList>
            <person name="Ohtsubo Y."/>
            <person name="Nagata Y."/>
            <person name="Numata M."/>
            <person name="Tsuchikane K."/>
            <person name="Hosoyama A."/>
            <person name="Yamazoe A."/>
            <person name="Tsuda M."/>
            <person name="Fujita N."/>
            <person name="Kawai F."/>
        </authorList>
    </citation>
    <scope>NUCLEOTIDE SEQUENCE [LARGE SCALE GENOMIC DNA]</scope>
    <source>
        <strain evidence="1 2">EY-1</strain>
    </source>
</reference>
<sequence length="181" mass="18980">MTTSLVPGEAPVSLDEARGWLRLGASTDDAVVAGLIRAAANICESFVGQWLVIREAEEVIAVAGGKIRLSVRPVVAVEAVTLLLAAGGESEVAEAGRSLSLSPDGTGWLSIAGTRDGDRVRVRYRAGMAADVNAVPEAIRHGILRMMQHLHAARDGETGAPPAMIAALWQPWRRVGLGSGR</sequence>